<evidence type="ECO:0000256" key="12">
    <source>
        <dbReference type="ARBA" id="ARBA00025132"/>
    </source>
</evidence>
<dbReference type="FunFam" id="3.40.20.10:FF:000001">
    <property type="entry name" value="Gelsolin"/>
    <property type="match status" value="1"/>
</dbReference>
<dbReference type="Pfam" id="PF00626">
    <property type="entry name" value="Gelsolin"/>
    <property type="match status" value="6"/>
</dbReference>
<feature type="domain" description="Gelsolin-like" evidence="16">
    <location>
        <begin position="573"/>
        <end position="638"/>
    </location>
</feature>
<reference evidence="17" key="1">
    <citation type="submission" date="2020-10" db="EMBL/GenBank/DDBJ databases">
        <title>Feather gene expression reveals the developmental basis of iridescence in African starlings.</title>
        <authorList>
            <person name="Rubenstein D.R."/>
        </authorList>
    </citation>
    <scope>NUCLEOTIDE SEQUENCE</scope>
    <source>
        <strain evidence="17">SS15</strain>
        <tissue evidence="17">Liver</tissue>
    </source>
</reference>
<organism evidence="17">
    <name type="scientific">Lamprotornis superbus</name>
    <dbReference type="NCBI Taxonomy" id="245042"/>
    <lineage>
        <taxon>Eukaryota</taxon>
        <taxon>Metazoa</taxon>
        <taxon>Chordata</taxon>
        <taxon>Craniata</taxon>
        <taxon>Vertebrata</taxon>
        <taxon>Euteleostomi</taxon>
        <taxon>Archelosauria</taxon>
        <taxon>Archosauria</taxon>
        <taxon>Dinosauria</taxon>
        <taxon>Saurischia</taxon>
        <taxon>Theropoda</taxon>
        <taxon>Coelurosauria</taxon>
        <taxon>Aves</taxon>
        <taxon>Neognathae</taxon>
        <taxon>Neoaves</taxon>
        <taxon>Telluraves</taxon>
        <taxon>Australaves</taxon>
        <taxon>Passeriformes</taxon>
        <taxon>Sturnidae</taxon>
        <taxon>Lamprotornis</taxon>
    </lineage>
</organism>
<dbReference type="CDD" id="cd11289">
    <property type="entry name" value="gelsolin_S2_like"/>
    <property type="match status" value="1"/>
</dbReference>
<evidence type="ECO:0000256" key="4">
    <source>
        <dbReference type="ARBA" id="ARBA00022467"/>
    </source>
</evidence>
<dbReference type="CDD" id="cd11290">
    <property type="entry name" value="gelsolin_S1_like"/>
    <property type="match status" value="1"/>
</dbReference>
<dbReference type="FunFam" id="3.40.20.10:FF:000002">
    <property type="entry name" value="Gelsolin"/>
    <property type="match status" value="1"/>
</dbReference>
<keyword evidence="19" id="KW-1185">Reference proteome</keyword>
<dbReference type="GO" id="GO:0046872">
    <property type="term" value="F:metal ion binding"/>
    <property type="evidence" value="ECO:0007669"/>
    <property type="project" value="UniProtKB-KW"/>
</dbReference>
<protein>
    <recommendedName>
        <fullName evidence="3 13">Gelsolin</fullName>
        <shortName evidence="13">ADF</shortName>
    </recommendedName>
    <alternativeName>
        <fullName evidence="13">Actin-depolymerizing factor</fullName>
    </alternativeName>
</protein>
<dbReference type="GO" id="GO:0005615">
    <property type="term" value="C:extracellular space"/>
    <property type="evidence" value="ECO:0007669"/>
    <property type="project" value="TreeGrafter"/>
</dbReference>
<evidence type="ECO:0000256" key="13">
    <source>
        <dbReference type="RuleBase" id="RU367130"/>
    </source>
</evidence>
<proteinExistence type="inferred from homology"/>
<dbReference type="SMART" id="SM00262">
    <property type="entry name" value="GEL"/>
    <property type="match status" value="6"/>
</dbReference>
<keyword evidence="10 13" id="KW-0009">Actin-binding</keyword>
<comment type="similarity">
    <text evidence="2 13">Belongs to the villin/gelsolin family.</text>
</comment>
<dbReference type="InterPro" id="IPR029006">
    <property type="entry name" value="ADF-H/Gelsolin-like_dom_sf"/>
</dbReference>
<dbReference type="FunFam" id="3.40.20.10:FF:000037">
    <property type="entry name" value="macrophage-capping protein-like isoform X2"/>
    <property type="match status" value="1"/>
</dbReference>
<keyword evidence="11" id="KW-0206">Cytoskeleton</keyword>
<dbReference type="GO" id="GO:0015629">
    <property type="term" value="C:actin cytoskeleton"/>
    <property type="evidence" value="ECO:0007669"/>
    <property type="project" value="TreeGrafter"/>
</dbReference>
<dbReference type="InterPro" id="IPR007122">
    <property type="entry name" value="Villin/Gelsolin"/>
</dbReference>
<evidence type="ECO:0000256" key="6">
    <source>
        <dbReference type="ARBA" id="ARBA00022723"/>
    </source>
</evidence>
<keyword evidence="5 13" id="KW-0963">Cytoplasm</keyword>
<dbReference type="GO" id="GO:0005737">
    <property type="term" value="C:cytoplasm"/>
    <property type="evidence" value="ECO:0007669"/>
    <property type="project" value="UniProtKB-UniRule"/>
</dbReference>
<evidence type="ECO:0000259" key="16">
    <source>
        <dbReference type="Pfam" id="PF00626"/>
    </source>
</evidence>
<reference evidence="18 19" key="2">
    <citation type="journal article" date="2021" name="J. Hered.">
        <title>Feather Gene Expression Elucidates the Developmental Basis of Plumage Iridescence in African Starlings.</title>
        <authorList>
            <person name="Rubenstein D.R."/>
            <person name="Corvelo A."/>
            <person name="MacManes M.D."/>
            <person name="Maia R."/>
            <person name="Narzisi G."/>
            <person name="Rousaki A."/>
            <person name="Vandenabeele P."/>
            <person name="Shawkey M.D."/>
            <person name="Solomon J."/>
        </authorList>
    </citation>
    <scope>NUCLEOTIDE SEQUENCE [LARGE SCALE GENOMIC DNA]</scope>
    <source>
        <strain evidence="18">SS15</strain>
    </source>
</reference>
<evidence type="ECO:0000256" key="7">
    <source>
        <dbReference type="ARBA" id="ARBA00022737"/>
    </source>
</evidence>
<dbReference type="CDD" id="cd11288">
    <property type="entry name" value="gelsolin_S5_like"/>
    <property type="match status" value="1"/>
</dbReference>
<evidence type="ECO:0000256" key="5">
    <source>
        <dbReference type="ARBA" id="ARBA00022490"/>
    </source>
</evidence>
<keyword evidence="9" id="KW-0106">Calcium</keyword>
<dbReference type="GO" id="GO:0008154">
    <property type="term" value="P:actin polymerization or depolymerization"/>
    <property type="evidence" value="ECO:0007669"/>
    <property type="project" value="TreeGrafter"/>
</dbReference>
<dbReference type="PRINTS" id="PR00597">
    <property type="entry name" value="GELSOLIN"/>
</dbReference>
<keyword evidence="7" id="KW-0677">Repeat</keyword>
<evidence type="ECO:0000313" key="18">
    <source>
        <dbReference type="EMBL" id="KAI1232203.1"/>
    </source>
</evidence>
<evidence type="ECO:0000256" key="1">
    <source>
        <dbReference type="ARBA" id="ARBA00004245"/>
    </source>
</evidence>
<dbReference type="Proteomes" id="UP000618051">
    <property type="component" value="Unassembled WGS sequence"/>
</dbReference>
<evidence type="ECO:0000256" key="3">
    <source>
        <dbReference type="ARBA" id="ARBA00018797"/>
    </source>
</evidence>
<dbReference type="EMBL" id="JADDUC020000023">
    <property type="protein sequence ID" value="KAI1232203.1"/>
    <property type="molecule type" value="Genomic_DNA"/>
</dbReference>
<evidence type="ECO:0000256" key="15">
    <source>
        <dbReference type="SAM" id="SignalP"/>
    </source>
</evidence>
<dbReference type="SUPFAM" id="SSF55753">
    <property type="entry name" value="Actin depolymerizing proteins"/>
    <property type="match status" value="6"/>
</dbReference>
<feature type="signal peptide" evidence="15">
    <location>
        <begin position="1"/>
        <end position="26"/>
    </location>
</feature>
<name>A0A835NU29_9PASS</name>
<evidence type="ECO:0000256" key="8">
    <source>
        <dbReference type="ARBA" id="ARBA00022794"/>
    </source>
</evidence>
<keyword evidence="8" id="KW-0970">Cilium biogenesis/degradation</keyword>
<dbReference type="GO" id="GO:0005546">
    <property type="term" value="F:phosphatidylinositol-4,5-bisphosphate binding"/>
    <property type="evidence" value="ECO:0007669"/>
    <property type="project" value="TreeGrafter"/>
</dbReference>
<comment type="function">
    <text evidence="12 13">Calcium-regulated, actin-modulating protein that binds to the plus (or barbed) ends of actin monomers or filaments, preventing monomer exchange (end-blocking or capping). It can promote the assembly of monomers into filaments (nucleation) as well as sever filaments already formed. Plays a role in ciliogenesis.</text>
</comment>
<evidence type="ECO:0000256" key="9">
    <source>
        <dbReference type="ARBA" id="ARBA00022837"/>
    </source>
</evidence>
<evidence type="ECO:0000313" key="19">
    <source>
        <dbReference type="Proteomes" id="UP000618051"/>
    </source>
</evidence>
<feature type="domain" description="Gelsolin-like" evidence="16">
    <location>
        <begin position="193"/>
        <end position="266"/>
    </location>
</feature>
<dbReference type="GO" id="GO:0051014">
    <property type="term" value="P:actin filament severing"/>
    <property type="evidence" value="ECO:0007669"/>
    <property type="project" value="UniProtKB-UniRule"/>
</dbReference>
<evidence type="ECO:0000256" key="2">
    <source>
        <dbReference type="ARBA" id="ARBA00008418"/>
    </source>
</evidence>
<dbReference type="AlphaFoldDB" id="A0A835NU29"/>
<evidence type="ECO:0000256" key="14">
    <source>
        <dbReference type="SAM" id="MobiDB-lite"/>
    </source>
</evidence>
<dbReference type="EMBL" id="JADDUC010000036">
    <property type="protein sequence ID" value="KAG0122371.1"/>
    <property type="molecule type" value="Genomic_DNA"/>
</dbReference>
<evidence type="ECO:0000256" key="11">
    <source>
        <dbReference type="ARBA" id="ARBA00023212"/>
    </source>
</evidence>
<feature type="domain" description="Gelsolin-like" evidence="16">
    <location>
        <begin position="451"/>
        <end position="532"/>
    </location>
</feature>
<dbReference type="InterPro" id="IPR007123">
    <property type="entry name" value="Gelsolin-like_dom"/>
</dbReference>
<keyword evidence="15" id="KW-0732">Signal</keyword>
<comment type="caution">
    <text evidence="17">The sequence shown here is derived from an EMBL/GenBank/DDBJ whole genome shotgun (WGS) entry which is preliminary data.</text>
</comment>
<dbReference type="GO" id="GO:0007417">
    <property type="term" value="P:central nervous system development"/>
    <property type="evidence" value="ECO:0007669"/>
    <property type="project" value="TreeGrafter"/>
</dbReference>
<feature type="domain" description="Gelsolin-like" evidence="16">
    <location>
        <begin position="676"/>
        <end position="752"/>
    </location>
</feature>
<feature type="region of interest" description="Disordered" evidence="14">
    <location>
        <begin position="942"/>
        <end position="961"/>
    </location>
</feature>
<dbReference type="PANTHER" id="PTHR11977">
    <property type="entry name" value="VILLIN"/>
    <property type="match status" value="1"/>
</dbReference>
<dbReference type="FunFam" id="3.40.20.10:FF:000009">
    <property type="entry name" value="gelsolin isoform X1"/>
    <property type="match status" value="1"/>
</dbReference>
<dbReference type="CDD" id="cd11293">
    <property type="entry name" value="gelsolin_S4_like"/>
    <property type="match status" value="1"/>
</dbReference>
<gene>
    <name evidence="18" type="ORF">IHE44_0007270</name>
    <name evidence="17" type="ORF">IHE44_008996</name>
</gene>
<comment type="subcellular location">
    <subcellularLocation>
        <location evidence="1 13">Cytoplasm</location>
        <location evidence="1 13">Cytoskeleton</location>
    </subcellularLocation>
</comment>
<dbReference type="PANTHER" id="PTHR11977:SF29">
    <property type="entry name" value="GELSOLIN"/>
    <property type="match status" value="1"/>
</dbReference>
<accession>A0A835NU29</accession>
<keyword evidence="4 13" id="KW-0117">Actin capping</keyword>
<dbReference type="GO" id="GO:0060271">
    <property type="term" value="P:cilium assembly"/>
    <property type="evidence" value="ECO:0007669"/>
    <property type="project" value="UniProtKB-UniRule"/>
</dbReference>
<dbReference type="FunFam" id="3.40.20.10:FF:000004">
    <property type="entry name" value="Gelsolin"/>
    <property type="match status" value="1"/>
</dbReference>
<evidence type="ECO:0000313" key="17">
    <source>
        <dbReference type="EMBL" id="KAG0122371.1"/>
    </source>
</evidence>
<dbReference type="FunFam" id="3.40.20.10:FF:000005">
    <property type="entry name" value="Gelsolin"/>
    <property type="match status" value="1"/>
</dbReference>
<dbReference type="GO" id="GO:0051016">
    <property type="term" value="P:barbed-end actin filament capping"/>
    <property type="evidence" value="ECO:0007669"/>
    <property type="project" value="UniProtKB-UniRule"/>
</dbReference>
<keyword evidence="6" id="KW-0479">Metal-binding</keyword>
<dbReference type="Gene3D" id="3.40.20.10">
    <property type="entry name" value="Severin"/>
    <property type="match status" value="6"/>
</dbReference>
<dbReference type="OrthoDB" id="6375767at2759"/>
<sequence length="1006" mass="111270">MGRKDLSFLFLTILCTMALKLNCVSSMSVAGLGYVVTAALVLSAVPVSMVEHAEFLKAGKEPGLQIWRVEKFDLVPVPKNLYGDFFTGDSYLVLNTIKQRSGSLQYDLHFWLGDESSQDERGAAAIFTVQMDEHLQGKAVQHREVQGHESPTFLGYFKSGIKYKAGGVASGFRHVVPNEVTVQRLLQVKGRRTVRATEVPVSWDSFNTGDCFILDLGSNIFQWCGSKSNRQERLKATVLAKGIRDNERNGRAKVYVSEEGSEREEMLQVLGPKPNLPEGASDETKTDTANRKLAKLYKVSNGAGNMAVSLVADENPFSQAALSTDDCFILDHGTDGKIFVWKGKGANSEEKKAALKTASEFIDKMGYPKHTQIQVLPESGETPLFKQFFKNWRDRDQTEGLGQPHVSGHVAKIEQVPFDAATLHSSKAMAAQHGMEDDGSGKKQIWRIEGSEKVPVDPATYGQFYGGDSYIILYDYQHDGKRGQIIYTWQGADSTQDEITTSAFLTVQLDEELGGSPVQKRVVQGKEPPHLMSMFGGKPLVVYKGGTSREGGQTAPAATRLFQVRSSTSGATRAVELDPTASQLNSNDVFVLKTPSAAYLWVGQGASDAEKSGAQELLKILGARPVQVAEGKEPENFWAALGGKAPYRTSPRLKDRKMDTHPPRLFACSNKSGRFTIEEVPGDLTQDDLATDDVMLLDTWDQVFVWIGKDAQEEEKTEALKSAKRYIDTDPSTRDKRTPVTIVKQGFEPPTFSGWFLGWDDDYWAVDPLQRAMADVDKLSSAYMSCHLDKHKGKPAQQTGRKATALGHLLPVTKAQRVEAQEALQDVYGQGEDDGGILLGSDGGQGLQVAELESSRGLCDHYGRLLQGPGGIHLSLSSNHLRRHNRPAMSGSTLIIPYINKGELGNIKFAVLSIQSMNQNFMSWKRLTRHIKRKHQLKCISKTSDPHHTPTHFLAGRPKPTSITIPRSKNRVQLIVPPEDFYHFHQSHLDPIWLWRKATVVSKNNL</sequence>
<evidence type="ECO:0000256" key="10">
    <source>
        <dbReference type="ARBA" id="ARBA00023203"/>
    </source>
</evidence>
<dbReference type="CDD" id="cd11291">
    <property type="entry name" value="gelsolin_S6_like"/>
    <property type="match status" value="1"/>
</dbReference>
<feature type="chain" id="PRO_5033054586" description="Gelsolin" evidence="15">
    <location>
        <begin position="27"/>
        <end position="1006"/>
    </location>
</feature>
<dbReference type="GO" id="GO:0051015">
    <property type="term" value="F:actin filament binding"/>
    <property type="evidence" value="ECO:0007669"/>
    <property type="project" value="UniProtKB-UniRule"/>
</dbReference>
<feature type="domain" description="Gelsolin-like" evidence="16">
    <location>
        <begin position="71"/>
        <end position="154"/>
    </location>
</feature>
<dbReference type="CDD" id="cd11292">
    <property type="entry name" value="gelsolin_S3_like"/>
    <property type="match status" value="1"/>
</dbReference>
<reference evidence="18" key="3">
    <citation type="submission" date="2022-01" db="EMBL/GenBank/DDBJ databases">
        <authorList>
            <person name="Rubenstein D.R."/>
        </authorList>
    </citation>
    <scope>NUCLEOTIDE SEQUENCE</scope>
    <source>
        <strain evidence="18">SS15</strain>
        <tissue evidence="18">Liver</tissue>
    </source>
</reference>
<feature type="domain" description="Gelsolin-like" evidence="16">
    <location>
        <begin position="312"/>
        <end position="385"/>
    </location>
</feature>